<comment type="pathway">
    <text evidence="2">Protein modification; protein glycosylation.</text>
</comment>
<evidence type="ECO:0000313" key="10">
    <source>
        <dbReference type="EMBL" id="RNF25946.1"/>
    </source>
</evidence>
<dbReference type="SUPFAM" id="SSF53756">
    <property type="entry name" value="UDP-Glycosyltransferase/glycogen phosphorylase"/>
    <property type="match status" value="1"/>
</dbReference>
<evidence type="ECO:0000256" key="6">
    <source>
        <dbReference type="ARBA" id="ARBA00022824"/>
    </source>
</evidence>
<dbReference type="Proteomes" id="UP000284403">
    <property type="component" value="Unassembled WGS sequence"/>
</dbReference>
<dbReference type="EMBL" id="MKKU01000064">
    <property type="protein sequence ID" value="RNF25946.1"/>
    <property type="molecule type" value="Genomic_DNA"/>
</dbReference>
<dbReference type="RefSeq" id="XP_029231152.1">
    <property type="nucleotide sequence ID" value="XM_029368728.1"/>
</dbReference>
<feature type="transmembrane region" description="Helical" evidence="9">
    <location>
        <begin position="219"/>
        <end position="239"/>
    </location>
</feature>
<name>A0A422Q7K0_9TRYP</name>
<keyword evidence="11" id="KW-1185">Reference proteome</keyword>
<evidence type="ECO:0000256" key="2">
    <source>
        <dbReference type="ARBA" id="ARBA00004922"/>
    </source>
</evidence>
<dbReference type="Gene3D" id="3.40.50.2000">
    <property type="entry name" value="Glycogen Phosphorylase B"/>
    <property type="match status" value="1"/>
</dbReference>
<comment type="subcellular location">
    <subcellularLocation>
        <location evidence="1">Endoplasmic reticulum membrane</location>
        <topology evidence="1">Single-pass membrane protein</topology>
    </subcellularLocation>
</comment>
<evidence type="ECO:0000256" key="7">
    <source>
        <dbReference type="ARBA" id="ARBA00022989"/>
    </source>
</evidence>
<dbReference type="PANTHER" id="PTHR13036">
    <property type="entry name" value="BETA1,4 MANNOSYLTRANSFERASE"/>
    <property type="match status" value="1"/>
</dbReference>
<dbReference type="GeneID" id="40315403"/>
<gene>
    <name evidence="10" type="ORF">Tco025E_01792</name>
</gene>
<evidence type="ECO:0000256" key="1">
    <source>
        <dbReference type="ARBA" id="ARBA00004389"/>
    </source>
</evidence>
<organism evidence="10 11">
    <name type="scientific">Trypanosoma conorhini</name>
    <dbReference type="NCBI Taxonomy" id="83891"/>
    <lineage>
        <taxon>Eukaryota</taxon>
        <taxon>Discoba</taxon>
        <taxon>Euglenozoa</taxon>
        <taxon>Kinetoplastea</taxon>
        <taxon>Metakinetoplastina</taxon>
        <taxon>Trypanosomatida</taxon>
        <taxon>Trypanosomatidae</taxon>
        <taxon>Trypanosoma</taxon>
    </lineage>
</organism>
<evidence type="ECO:0000313" key="11">
    <source>
        <dbReference type="Proteomes" id="UP000284403"/>
    </source>
</evidence>
<protein>
    <submittedName>
        <fullName evidence="10">Putative dolichyl-P-Man:GDP-ManGlcNAc2-PP-dolichyl beta-1,4-mannosyltransferase</fullName>
        <ecNumber evidence="10">2.4.1.142</ecNumber>
    </submittedName>
</protein>
<reference evidence="10 11" key="1">
    <citation type="journal article" date="2018" name="BMC Genomics">
        <title>Genomic comparison of Trypanosoma conorhini and Trypanosoma rangeli to Trypanosoma cruzi strains of high and low virulence.</title>
        <authorList>
            <person name="Bradwell K.R."/>
            <person name="Koparde V.N."/>
            <person name="Matveyev A.V."/>
            <person name="Serrano M.G."/>
            <person name="Alves J.M."/>
            <person name="Parikh H."/>
            <person name="Huang B."/>
            <person name="Lee V."/>
            <person name="Espinosa-Alvarez O."/>
            <person name="Ortiz P.A."/>
            <person name="Costa-Martins A.G."/>
            <person name="Teixeira M.M."/>
            <person name="Buck G.A."/>
        </authorList>
    </citation>
    <scope>NUCLEOTIDE SEQUENCE [LARGE SCALE GENOMIC DNA]</scope>
    <source>
        <strain evidence="10 11">025E</strain>
    </source>
</reference>
<proteinExistence type="predicted"/>
<keyword evidence="7 9" id="KW-1133">Transmembrane helix</keyword>
<dbReference type="AlphaFoldDB" id="A0A422Q7K0"/>
<keyword evidence="6" id="KW-0256">Endoplasmic reticulum</keyword>
<dbReference type="PANTHER" id="PTHR13036:SF0">
    <property type="entry name" value="CHITOBIOSYLDIPHOSPHODOLICHOL BETA-MANNOSYLTRANSFERASE"/>
    <property type="match status" value="1"/>
</dbReference>
<keyword evidence="5 9" id="KW-0812">Transmembrane</keyword>
<feature type="transmembrane region" description="Helical" evidence="9">
    <location>
        <begin position="192"/>
        <end position="212"/>
    </location>
</feature>
<dbReference type="GO" id="GO:0004578">
    <property type="term" value="F:chitobiosyldiphosphodolichol beta-mannosyltransferase activity"/>
    <property type="evidence" value="ECO:0007669"/>
    <property type="project" value="UniProtKB-EC"/>
</dbReference>
<evidence type="ECO:0000256" key="9">
    <source>
        <dbReference type="SAM" id="Phobius"/>
    </source>
</evidence>
<evidence type="ECO:0000256" key="3">
    <source>
        <dbReference type="ARBA" id="ARBA00022676"/>
    </source>
</evidence>
<feature type="transmembrane region" description="Helical" evidence="9">
    <location>
        <begin position="157"/>
        <end position="186"/>
    </location>
</feature>
<dbReference type="InterPro" id="IPR026051">
    <property type="entry name" value="ALG1-like"/>
</dbReference>
<keyword evidence="4 10" id="KW-0808">Transferase</keyword>
<feature type="transmembrane region" description="Helical" evidence="9">
    <location>
        <begin position="12"/>
        <end position="31"/>
    </location>
</feature>
<keyword evidence="3 10" id="KW-0328">Glycosyltransferase</keyword>
<evidence type="ECO:0000256" key="4">
    <source>
        <dbReference type="ARBA" id="ARBA00022679"/>
    </source>
</evidence>
<dbReference type="OrthoDB" id="614844at2759"/>
<sequence>MFSYDELVWTISFPVFCSLVMWLSIALALLVRSVRGRELRKNIRDSILRIESRGTTVPGSLRRNSKAILRRAVVVVGGDFARSPRMQYHAASLVKCGLFDGVILVGFDMGNALIEDLQPSKGGSTEEEGECVVDTTYLIPPVTPPSWFRRVFRHPRVYWVASTVYRACICAVVFAWSLIAALLMVVNARGQLLLVDLVLVQSPPAVPFVPVIKYVVRPCVLLINAVTYYGFIVPVSWMMCDALGEIRGGLKLQKQLVLGNKSDIAPSRFVICPALIVDWHNFGYTILQSDRRPSLAVWVYRMFECHCCLGDRNVTVSKAMQKALRALQGQPANRLGETQSLKTNQAAVLYDTPPAFFGPVSRARFVQEVLRPILESTREDAKEVMGLSPPPAWVMEAESHDDTAANGNLKGLFVVAATSWTADDDYSMVVEALARVDRLLQQRQNGTASLVLKPIWLLVTGKGVSRERFECAVAAALLSPLVTVTTMYFQSYLDYAAALGAADVGLCLHHSSSGLDLPMKAVDMLGSGLPVVALRYEALPELLDEKRGWLFSNAEELERILWRLVQGDSDSDAGSVKQKRLHVMQRRDETWDERWRSVVLPLLQDLL</sequence>
<evidence type="ECO:0000256" key="8">
    <source>
        <dbReference type="ARBA" id="ARBA00023136"/>
    </source>
</evidence>
<keyword evidence="8 9" id="KW-0472">Membrane</keyword>
<dbReference type="GO" id="GO:0005789">
    <property type="term" value="C:endoplasmic reticulum membrane"/>
    <property type="evidence" value="ECO:0007669"/>
    <property type="project" value="UniProtKB-SubCell"/>
</dbReference>
<accession>A0A422Q7K0</accession>
<comment type="caution">
    <text evidence="10">The sequence shown here is derived from an EMBL/GenBank/DDBJ whole genome shotgun (WGS) entry which is preliminary data.</text>
</comment>
<dbReference type="EC" id="2.4.1.142" evidence="10"/>
<evidence type="ECO:0000256" key="5">
    <source>
        <dbReference type="ARBA" id="ARBA00022692"/>
    </source>
</evidence>